<evidence type="ECO:0008006" key="2">
    <source>
        <dbReference type="Google" id="ProtNLM"/>
    </source>
</evidence>
<proteinExistence type="predicted"/>
<organism evidence="1">
    <name type="scientific">Micrurus spixii</name>
    <name type="common">Amazon coral snake</name>
    <dbReference type="NCBI Taxonomy" id="129469"/>
    <lineage>
        <taxon>Eukaryota</taxon>
        <taxon>Metazoa</taxon>
        <taxon>Chordata</taxon>
        <taxon>Craniata</taxon>
        <taxon>Vertebrata</taxon>
        <taxon>Euteleostomi</taxon>
        <taxon>Lepidosauria</taxon>
        <taxon>Squamata</taxon>
        <taxon>Bifurcata</taxon>
        <taxon>Unidentata</taxon>
        <taxon>Episquamata</taxon>
        <taxon>Toxicofera</taxon>
        <taxon>Serpentes</taxon>
        <taxon>Colubroidea</taxon>
        <taxon>Elapidae</taxon>
        <taxon>Elapinae</taxon>
        <taxon>Micrurus</taxon>
    </lineage>
</organism>
<dbReference type="AlphaFoldDB" id="A0A2D4LCJ1"/>
<reference evidence="1" key="1">
    <citation type="submission" date="2017-07" db="EMBL/GenBank/DDBJ databases">
        <authorList>
            <person name="Mikheyev A."/>
            <person name="Grau M."/>
        </authorList>
    </citation>
    <scope>NUCLEOTIDE SEQUENCE</scope>
    <source>
        <tissue evidence="1">Venom_gland</tissue>
    </source>
</reference>
<reference evidence="1" key="2">
    <citation type="submission" date="2017-11" db="EMBL/GenBank/DDBJ databases">
        <title>Coralsnake Venomics: Analyses of Venom Gland Transcriptomes and Proteomes of Six Brazilian Taxa.</title>
        <authorList>
            <person name="Aird S.D."/>
            <person name="Jorge da Silva N."/>
            <person name="Qiu L."/>
            <person name="Villar-Briones A."/>
            <person name="Aparecida-Saddi V."/>
            <person name="Campos-Telles M.P."/>
            <person name="Grau M."/>
            <person name="Mikheyev A.S."/>
        </authorList>
    </citation>
    <scope>NUCLEOTIDE SEQUENCE</scope>
    <source>
        <tissue evidence="1">Venom_gland</tissue>
    </source>
</reference>
<evidence type="ECO:0000313" key="1">
    <source>
        <dbReference type="EMBL" id="LAB18705.1"/>
    </source>
</evidence>
<dbReference type="EMBL" id="IACM01005280">
    <property type="protein sequence ID" value="LAB18705.1"/>
    <property type="molecule type" value="Transcribed_RNA"/>
</dbReference>
<protein>
    <recommendedName>
        <fullName evidence="2">CCHC-type domain-containing protein</fullName>
    </recommendedName>
</protein>
<name>A0A2D4LCJ1_9SAUR</name>
<accession>A0A2D4LCJ1</accession>
<dbReference type="Pfam" id="PF14223">
    <property type="entry name" value="Retrotran_gag_2"/>
    <property type="match status" value="1"/>
</dbReference>
<sequence length="125" mass="14391">MKGGDMLVHLNFMKRTFQELHEKEMIFSELHQVYTILSSLDESYDGYVSSLEVLTKNELTLTDITGRLLEEARRRQDRDQLGEKHPQDESLCSTAYTIRKCFSCGATGLIARFCKNGKQQNTSKH</sequence>